<dbReference type="InterPro" id="IPR000182">
    <property type="entry name" value="GNAT_dom"/>
</dbReference>
<dbReference type="PANTHER" id="PTHR20531">
    <property type="entry name" value="N-ALPHA-ACETYLTRANSFERASE 40"/>
    <property type="match status" value="1"/>
</dbReference>
<evidence type="ECO:0000259" key="13">
    <source>
        <dbReference type="PROSITE" id="PS51186"/>
    </source>
</evidence>
<dbReference type="Pfam" id="PF00583">
    <property type="entry name" value="Acetyltransf_1"/>
    <property type="match status" value="1"/>
</dbReference>
<keyword evidence="15" id="KW-1185">Reference proteome</keyword>
<evidence type="ECO:0000313" key="15">
    <source>
        <dbReference type="Proteomes" id="UP000277580"/>
    </source>
</evidence>
<evidence type="ECO:0000256" key="10">
    <source>
        <dbReference type="ARBA" id="ARBA00047821"/>
    </source>
</evidence>
<sequence length="245" mass="28103">MSPSELESHNKLPLLTLRARYLPSTLGNETHSVTLETSSSLSDAAFTRCFELVRDNLQDVYKRSSMGWSSVKKKNEMRHPAIRYLLLRTKDAAMSNENHDEEQGQGQGQEDNELEEEGNQDSWEDEEDPSKIVGFLSFMITEEVKEHVIYIYELQLAQSSQNQGLGKFLMNIAEDYGRAVGMPKAMLTCFSENVGAKRFYHRNGYAVDKISPLPKMTRRGEMREPSYYILGKYLREGRNEVEKSI</sequence>
<dbReference type="Gene3D" id="3.40.630.30">
    <property type="match status" value="1"/>
</dbReference>
<dbReference type="PROSITE" id="PS51186">
    <property type="entry name" value="GNAT"/>
    <property type="match status" value="1"/>
</dbReference>
<reference evidence="14 15" key="1">
    <citation type="journal article" date="2018" name="Nat. Ecol. Evol.">
        <title>Pezizomycetes genomes reveal the molecular basis of ectomycorrhizal truffle lifestyle.</title>
        <authorList>
            <person name="Murat C."/>
            <person name="Payen T."/>
            <person name="Noel B."/>
            <person name="Kuo A."/>
            <person name="Morin E."/>
            <person name="Chen J."/>
            <person name="Kohler A."/>
            <person name="Krizsan K."/>
            <person name="Balestrini R."/>
            <person name="Da Silva C."/>
            <person name="Montanini B."/>
            <person name="Hainaut M."/>
            <person name="Levati E."/>
            <person name="Barry K.W."/>
            <person name="Belfiori B."/>
            <person name="Cichocki N."/>
            <person name="Clum A."/>
            <person name="Dockter R.B."/>
            <person name="Fauchery L."/>
            <person name="Guy J."/>
            <person name="Iotti M."/>
            <person name="Le Tacon F."/>
            <person name="Lindquist E.A."/>
            <person name="Lipzen A."/>
            <person name="Malagnac F."/>
            <person name="Mello A."/>
            <person name="Molinier V."/>
            <person name="Miyauchi S."/>
            <person name="Poulain J."/>
            <person name="Riccioni C."/>
            <person name="Rubini A."/>
            <person name="Sitrit Y."/>
            <person name="Splivallo R."/>
            <person name="Traeger S."/>
            <person name="Wang M."/>
            <person name="Zifcakova L."/>
            <person name="Wipf D."/>
            <person name="Zambonelli A."/>
            <person name="Paolocci F."/>
            <person name="Nowrousian M."/>
            <person name="Ottonello S."/>
            <person name="Baldrian P."/>
            <person name="Spatafora J.W."/>
            <person name="Henrissat B."/>
            <person name="Nagy L.G."/>
            <person name="Aury J.M."/>
            <person name="Wincker P."/>
            <person name="Grigoriev I.V."/>
            <person name="Bonfante P."/>
            <person name="Martin F.M."/>
        </authorList>
    </citation>
    <scope>NUCLEOTIDE SEQUENCE [LARGE SCALE GENOMIC DNA]</scope>
    <source>
        <strain evidence="14 15">CCBAS932</strain>
    </source>
</reference>
<evidence type="ECO:0000313" key="14">
    <source>
        <dbReference type="EMBL" id="RPB13515.1"/>
    </source>
</evidence>
<dbReference type="STRING" id="1392247.A0A3N4L686"/>
<dbReference type="Proteomes" id="UP000277580">
    <property type="component" value="Unassembled WGS sequence"/>
</dbReference>
<evidence type="ECO:0000256" key="5">
    <source>
        <dbReference type="ARBA" id="ARBA00015043"/>
    </source>
</evidence>
<comment type="similarity">
    <text evidence="3">Belongs to the acetyltransferase family. NAA40 subfamily.</text>
</comment>
<evidence type="ECO:0000256" key="9">
    <source>
        <dbReference type="ARBA" id="ARBA00023315"/>
    </source>
</evidence>
<dbReference type="PANTHER" id="PTHR20531:SF1">
    <property type="entry name" value="N-ALPHA-ACETYLTRANSFERASE 40"/>
    <property type="match status" value="1"/>
</dbReference>
<proteinExistence type="inferred from homology"/>
<evidence type="ECO:0000256" key="7">
    <source>
        <dbReference type="ARBA" id="ARBA00022679"/>
    </source>
</evidence>
<feature type="domain" description="N-acetyltransferase" evidence="13">
    <location>
        <begin position="82"/>
        <end position="235"/>
    </location>
</feature>
<evidence type="ECO:0000256" key="2">
    <source>
        <dbReference type="ARBA" id="ARBA00004496"/>
    </source>
</evidence>
<dbReference type="EC" id="2.3.1.257" evidence="4"/>
<keyword evidence="7" id="KW-0808">Transferase</keyword>
<comment type="subcellular location">
    <subcellularLocation>
        <location evidence="2">Cytoplasm</location>
    </subcellularLocation>
    <subcellularLocation>
        <location evidence="1">Nucleus</location>
    </subcellularLocation>
</comment>
<keyword evidence="6" id="KW-0963">Cytoplasm</keyword>
<evidence type="ECO:0000256" key="12">
    <source>
        <dbReference type="SAM" id="MobiDB-lite"/>
    </source>
</evidence>
<protein>
    <recommendedName>
        <fullName evidence="5">N-alpha-acetyltransferase 40</fullName>
        <ecNumber evidence="4">2.3.1.257</ecNumber>
    </recommendedName>
</protein>
<dbReference type="GO" id="GO:0010485">
    <property type="term" value="F:histone H4 acetyltransferase activity"/>
    <property type="evidence" value="ECO:0007669"/>
    <property type="project" value="InterPro"/>
</dbReference>
<dbReference type="GO" id="GO:0043998">
    <property type="term" value="F:histone H2A acetyltransferase activity"/>
    <property type="evidence" value="ECO:0007669"/>
    <property type="project" value="InterPro"/>
</dbReference>
<evidence type="ECO:0000256" key="8">
    <source>
        <dbReference type="ARBA" id="ARBA00023242"/>
    </source>
</evidence>
<dbReference type="AlphaFoldDB" id="A0A3N4L686"/>
<keyword evidence="8" id="KW-0539">Nucleus</keyword>
<dbReference type="InterPro" id="IPR039949">
    <property type="entry name" value="NAA40"/>
</dbReference>
<gene>
    <name evidence="14" type="ORF">P167DRAFT_521389</name>
</gene>
<evidence type="ECO:0000256" key="1">
    <source>
        <dbReference type="ARBA" id="ARBA00004123"/>
    </source>
</evidence>
<evidence type="ECO:0000256" key="11">
    <source>
        <dbReference type="ARBA" id="ARBA00049524"/>
    </source>
</evidence>
<feature type="region of interest" description="Disordered" evidence="12">
    <location>
        <begin position="95"/>
        <end position="127"/>
    </location>
</feature>
<dbReference type="CDD" id="cd04301">
    <property type="entry name" value="NAT_SF"/>
    <property type="match status" value="1"/>
</dbReference>
<name>A0A3N4L686_9PEZI</name>
<dbReference type="GO" id="GO:0005737">
    <property type="term" value="C:cytoplasm"/>
    <property type="evidence" value="ECO:0007669"/>
    <property type="project" value="UniProtKB-SubCell"/>
</dbReference>
<dbReference type="InterPro" id="IPR016181">
    <property type="entry name" value="Acyl_CoA_acyltransferase"/>
</dbReference>
<dbReference type="EMBL" id="ML119122">
    <property type="protein sequence ID" value="RPB13515.1"/>
    <property type="molecule type" value="Genomic_DNA"/>
</dbReference>
<feature type="compositionally biased region" description="Acidic residues" evidence="12">
    <location>
        <begin position="110"/>
        <end position="127"/>
    </location>
</feature>
<comment type="catalytic activity">
    <reaction evidence="10">
        <text>N-terminal L-seryl-[histone H2A] + acetyl-CoA = N-terminal N(alpha)-acetyl-L-seryl-[histone H2A] + CoA + H(+)</text>
        <dbReference type="Rhea" id="RHEA:50600"/>
        <dbReference type="Rhea" id="RHEA-COMP:12742"/>
        <dbReference type="Rhea" id="RHEA-COMP:12744"/>
        <dbReference type="ChEBI" id="CHEBI:15378"/>
        <dbReference type="ChEBI" id="CHEBI:57287"/>
        <dbReference type="ChEBI" id="CHEBI:57288"/>
        <dbReference type="ChEBI" id="CHEBI:64738"/>
        <dbReference type="ChEBI" id="CHEBI:83690"/>
        <dbReference type="EC" id="2.3.1.257"/>
    </reaction>
</comment>
<accession>A0A3N4L686</accession>
<dbReference type="GO" id="GO:0005634">
    <property type="term" value="C:nucleus"/>
    <property type="evidence" value="ECO:0007669"/>
    <property type="project" value="UniProtKB-SubCell"/>
</dbReference>
<evidence type="ECO:0000256" key="3">
    <source>
        <dbReference type="ARBA" id="ARBA00008870"/>
    </source>
</evidence>
<dbReference type="OrthoDB" id="424551at2759"/>
<evidence type="ECO:0000256" key="6">
    <source>
        <dbReference type="ARBA" id="ARBA00022490"/>
    </source>
</evidence>
<keyword evidence="9" id="KW-0012">Acyltransferase</keyword>
<dbReference type="InParanoid" id="A0A3N4L686"/>
<dbReference type="GO" id="GO:1990189">
    <property type="term" value="F:protein N-terminal-serine acetyltransferase activity"/>
    <property type="evidence" value="ECO:0007669"/>
    <property type="project" value="UniProtKB-EC"/>
</dbReference>
<evidence type="ECO:0000256" key="4">
    <source>
        <dbReference type="ARBA" id="ARBA00012950"/>
    </source>
</evidence>
<dbReference type="SUPFAM" id="SSF55729">
    <property type="entry name" value="Acyl-CoA N-acyltransferases (Nat)"/>
    <property type="match status" value="1"/>
</dbReference>
<organism evidence="14 15">
    <name type="scientific">Morchella conica CCBAS932</name>
    <dbReference type="NCBI Taxonomy" id="1392247"/>
    <lineage>
        <taxon>Eukaryota</taxon>
        <taxon>Fungi</taxon>
        <taxon>Dikarya</taxon>
        <taxon>Ascomycota</taxon>
        <taxon>Pezizomycotina</taxon>
        <taxon>Pezizomycetes</taxon>
        <taxon>Pezizales</taxon>
        <taxon>Morchellaceae</taxon>
        <taxon>Morchella</taxon>
    </lineage>
</organism>
<comment type="catalytic activity">
    <reaction evidence="11">
        <text>N-terminal L-seryl-[histone H4] + acetyl-CoA = N-terminal N(alpha)-acetyl-L-seryl-[histone H4] + CoA + H(+)</text>
        <dbReference type="Rhea" id="RHEA:50596"/>
        <dbReference type="Rhea" id="RHEA-COMP:12740"/>
        <dbReference type="Rhea" id="RHEA-COMP:12743"/>
        <dbReference type="ChEBI" id="CHEBI:15378"/>
        <dbReference type="ChEBI" id="CHEBI:57287"/>
        <dbReference type="ChEBI" id="CHEBI:57288"/>
        <dbReference type="ChEBI" id="CHEBI:64738"/>
        <dbReference type="ChEBI" id="CHEBI:83690"/>
        <dbReference type="EC" id="2.3.1.257"/>
    </reaction>
</comment>